<evidence type="ECO:0000256" key="6">
    <source>
        <dbReference type="ARBA" id="ARBA00043993"/>
    </source>
</evidence>
<feature type="transmembrane region" description="Helical" evidence="8">
    <location>
        <begin position="399"/>
        <end position="430"/>
    </location>
</feature>
<keyword evidence="2" id="KW-1003">Cell membrane</keyword>
<keyword evidence="4 8" id="KW-1133">Transmembrane helix</keyword>
<dbReference type="Pfam" id="PF13515">
    <property type="entry name" value="FUSC_2"/>
    <property type="match status" value="1"/>
</dbReference>
<evidence type="ECO:0000256" key="5">
    <source>
        <dbReference type="ARBA" id="ARBA00023136"/>
    </source>
</evidence>
<evidence type="ECO:0000256" key="8">
    <source>
        <dbReference type="SAM" id="Phobius"/>
    </source>
</evidence>
<feature type="transmembrane region" description="Helical" evidence="8">
    <location>
        <begin position="517"/>
        <end position="535"/>
    </location>
</feature>
<proteinExistence type="inferred from homology"/>
<dbReference type="PANTHER" id="PTHR30509:SF8">
    <property type="entry name" value="INNER MEMBRANE PROTEIN YCCS"/>
    <property type="match status" value="1"/>
</dbReference>
<feature type="region of interest" description="Disordered" evidence="7">
    <location>
        <begin position="662"/>
        <end position="693"/>
    </location>
</feature>
<dbReference type="RefSeq" id="WP_187731375.1">
    <property type="nucleotide sequence ID" value="NZ_CP060784.1"/>
</dbReference>
<reference evidence="11 12" key="1">
    <citation type="submission" date="2020-08" db="EMBL/GenBank/DDBJ databases">
        <title>Genome sequence of Hymenobacter qilianensis JCM 19763T.</title>
        <authorList>
            <person name="Hyun D.-W."/>
            <person name="Bae J.-W."/>
        </authorList>
    </citation>
    <scope>NUCLEOTIDE SEQUENCE [LARGE SCALE GENOMIC DNA]</scope>
    <source>
        <strain evidence="11 12">JCM 19763</strain>
    </source>
</reference>
<evidence type="ECO:0000313" key="12">
    <source>
        <dbReference type="Proteomes" id="UP000516093"/>
    </source>
</evidence>
<dbReference type="InterPro" id="IPR032692">
    <property type="entry name" value="YccS_N"/>
</dbReference>
<protein>
    <submittedName>
        <fullName evidence="11">FUSC family protein</fullName>
    </submittedName>
</protein>
<evidence type="ECO:0000313" key="11">
    <source>
        <dbReference type="EMBL" id="QNP51079.1"/>
    </source>
</evidence>
<feature type="transmembrane region" description="Helical" evidence="8">
    <location>
        <begin position="138"/>
        <end position="163"/>
    </location>
</feature>
<comment type="similarity">
    <text evidence="6">Belongs to the YccS/YhfK family.</text>
</comment>
<dbReference type="EMBL" id="CP060784">
    <property type="protein sequence ID" value="QNP51079.1"/>
    <property type="molecule type" value="Genomic_DNA"/>
</dbReference>
<accession>A0A7H0GS13</accession>
<evidence type="ECO:0000259" key="10">
    <source>
        <dbReference type="Pfam" id="PF13515"/>
    </source>
</evidence>
<keyword evidence="3 8" id="KW-0812">Transmembrane</keyword>
<feature type="domain" description="Integral membrane protein YccS N-terminal" evidence="9">
    <location>
        <begin position="70"/>
        <end position="344"/>
    </location>
</feature>
<evidence type="ECO:0000256" key="1">
    <source>
        <dbReference type="ARBA" id="ARBA00004651"/>
    </source>
</evidence>
<feature type="transmembrane region" description="Helical" evidence="8">
    <location>
        <begin position="442"/>
        <end position="460"/>
    </location>
</feature>
<gene>
    <name evidence="11" type="ORF">H9L05_13255</name>
</gene>
<keyword evidence="5 8" id="KW-0472">Membrane</keyword>
<dbReference type="InterPro" id="IPR049453">
    <property type="entry name" value="Memb_transporter_dom"/>
</dbReference>
<feature type="transmembrane region" description="Helical" evidence="8">
    <location>
        <begin position="68"/>
        <end position="86"/>
    </location>
</feature>
<keyword evidence="12" id="KW-1185">Reference proteome</keyword>
<sequence length="708" mass="78914">MNNATRQIQYFLFSQDFSDGVRITLAVLLPPLVLGQLGQLETGISLSIGALCISLIDSPGPVKHKRNGMLYGNLAIFLVALLTGFARLSPWTMGLEVLVLSFLFTMFNVYGNRAAALGSAALLIMILNMDRPLTPPQVLTHSLLTLLGGIWYMALGLLIFRVWPYRPAQQAIGECVHAIAQFLRIKANFYHAHTDLDRSYRQLVAQQVVVSEKQEAVRELLFKTRQIVRESTPESRRLLLTFIDVVDLYEHITTTYYDYAALRTQFQTTGVLAEVGRMIEQLAEELDTISLAMQSNRAFHARANHSQQLEHLQAHIEAVGQQHPEVRTLVLKKLLVNLRNLVQRLEDVLGYFNAPAPAPTRRTTEVEYGRFVSHQDYGLGVLRSNLTFKSAVFRHAVRVLLASGVAFLVAKLVFAGSHSYWIVMTAVYMLKPAFSLTKKRNYERIIGTLLGGFLGVLLLVSITSQPLQFAFLLLLMVLSFSFQRRHYLTYVTFITSFVVVMLSFLGGSYLAVAQERLLDTVVGCVIALTAGYLLFPNWESEQLRDYMGRVLSANRRYLQQLAESLAGRPPDFIPYRLARKEVYVSSANLAAAFQRMLSEPKSKQQRSEDVHQFVVLNHILSSNIATLSAAVRAQPSLAPSVEVQRALRRALAALTTSLQKLTPAAPPESAPALPAAPAERAEKPPPPTTGRCWSSWSLFRKSAAISAG</sequence>
<name>A0A7H0GS13_9BACT</name>
<dbReference type="KEGG" id="hqi:H9L05_13255"/>
<evidence type="ECO:0000256" key="4">
    <source>
        <dbReference type="ARBA" id="ARBA00022989"/>
    </source>
</evidence>
<evidence type="ECO:0000256" key="3">
    <source>
        <dbReference type="ARBA" id="ARBA00022692"/>
    </source>
</evidence>
<dbReference type="Pfam" id="PF12805">
    <property type="entry name" value="FUSC-like"/>
    <property type="match status" value="1"/>
</dbReference>
<evidence type="ECO:0000256" key="7">
    <source>
        <dbReference type="SAM" id="MobiDB-lite"/>
    </source>
</evidence>
<dbReference type="GO" id="GO:0005886">
    <property type="term" value="C:plasma membrane"/>
    <property type="evidence" value="ECO:0007669"/>
    <property type="project" value="UniProtKB-SubCell"/>
</dbReference>
<feature type="domain" description="Integral membrane bound transporter" evidence="10">
    <location>
        <begin position="407"/>
        <end position="529"/>
    </location>
</feature>
<evidence type="ECO:0000256" key="2">
    <source>
        <dbReference type="ARBA" id="ARBA00022475"/>
    </source>
</evidence>
<feature type="transmembrane region" description="Helical" evidence="8">
    <location>
        <begin position="490"/>
        <end position="511"/>
    </location>
</feature>
<evidence type="ECO:0000259" key="9">
    <source>
        <dbReference type="Pfam" id="PF12805"/>
    </source>
</evidence>
<dbReference type="AlphaFoldDB" id="A0A7H0GS13"/>
<dbReference type="Proteomes" id="UP000516093">
    <property type="component" value="Chromosome"/>
</dbReference>
<organism evidence="11 12">
    <name type="scientific">Hymenobacter qilianensis</name>
    <dbReference type="NCBI Taxonomy" id="1385715"/>
    <lineage>
        <taxon>Bacteria</taxon>
        <taxon>Pseudomonadati</taxon>
        <taxon>Bacteroidota</taxon>
        <taxon>Cytophagia</taxon>
        <taxon>Cytophagales</taxon>
        <taxon>Hymenobacteraceae</taxon>
        <taxon>Hymenobacter</taxon>
    </lineage>
</organism>
<dbReference type="PANTHER" id="PTHR30509">
    <property type="entry name" value="P-HYDROXYBENZOIC ACID EFFLUX PUMP SUBUNIT-RELATED"/>
    <property type="match status" value="1"/>
</dbReference>
<feature type="transmembrane region" description="Helical" evidence="8">
    <location>
        <begin position="98"/>
        <end position="126"/>
    </location>
</feature>
<comment type="subcellular location">
    <subcellularLocation>
        <location evidence="1">Cell membrane</location>
        <topology evidence="1">Multi-pass membrane protein</topology>
    </subcellularLocation>
</comment>